<evidence type="ECO:0000313" key="3">
    <source>
        <dbReference type="Proteomes" id="UP000324222"/>
    </source>
</evidence>
<dbReference type="EMBL" id="VSRR010106479">
    <property type="protein sequence ID" value="MPC96564.1"/>
    <property type="molecule type" value="Genomic_DNA"/>
</dbReference>
<proteinExistence type="predicted"/>
<organism evidence="2 3">
    <name type="scientific">Portunus trituberculatus</name>
    <name type="common">Swimming crab</name>
    <name type="synonym">Neptunus trituberculatus</name>
    <dbReference type="NCBI Taxonomy" id="210409"/>
    <lineage>
        <taxon>Eukaryota</taxon>
        <taxon>Metazoa</taxon>
        <taxon>Ecdysozoa</taxon>
        <taxon>Arthropoda</taxon>
        <taxon>Crustacea</taxon>
        <taxon>Multicrustacea</taxon>
        <taxon>Malacostraca</taxon>
        <taxon>Eumalacostraca</taxon>
        <taxon>Eucarida</taxon>
        <taxon>Decapoda</taxon>
        <taxon>Pleocyemata</taxon>
        <taxon>Brachyura</taxon>
        <taxon>Eubrachyura</taxon>
        <taxon>Portunoidea</taxon>
        <taxon>Portunidae</taxon>
        <taxon>Portuninae</taxon>
        <taxon>Portunus</taxon>
    </lineage>
</organism>
<protein>
    <submittedName>
        <fullName evidence="2">Uncharacterized protein</fullName>
    </submittedName>
</protein>
<accession>A0A5B7JW48</accession>
<evidence type="ECO:0000256" key="1">
    <source>
        <dbReference type="SAM" id="MobiDB-lite"/>
    </source>
</evidence>
<reference evidence="2 3" key="1">
    <citation type="submission" date="2019-05" db="EMBL/GenBank/DDBJ databases">
        <title>Another draft genome of Portunus trituberculatus and its Hox gene families provides insights of decapod evolution.</title>
        <authorList>
            <person name="Jeong J.-H."/>
            <person name="Song I."/>
            <person name="Kim S."/>
            <person name="Choi T."/>
            <person name="Kim D."/>
            <person name="Ryu S."/>
            <person name="Kim W."/>
        </authorList>
    </citation>
    <scope>NUCLEOTIDE SEQUENCE [LARGE SCALE GENOMIC DNA]</scope>
    <source>
        <tissue evidence="2">Muscle</tissue>
    </source>
</reference>
<name>A0A5B7JW48_PORTR</name>
<dbReference type="AlphaFoldDB" id="A0A5B7JW48"/>
<feature type="region of interest" description="Disordered" evidence="1">
    <location>
        <begin position="1"/>
        <end position="27"/>
    </location>
</feature>
<dbReference type="Proteomes" id="UP000324222">
    <property type="component" value="Unassembled WGS sequence"/>
</dbReference>
<evidence type="ECO:0000313" key="2">
    <source>
        <dbReference type="EMBL" id="MPC96564.1"/>
    </source>
</evidence>
<keyword evidence="3" id="KW-1185">Reference proteome</keyword>
<gene>
    <name evidence="2" type="ORF">E2C01_091828</name>
</gene>
<sequence length="69" mass="7818">MEVPRDGVWVTGSKGERDGGVHQHGMMSVNTKFKQRKERKPEQPLPASAWATPHLGWLSHKQLTCRRAV</sequence>
<comment type="caution">
    <text evidence="2">The sequence shown here is derived from an EMBL/GenBank/DDBJ whole genome shotgun (WGS) entry which is preliminary data.</text>
</comment>